<dbReference type="InterPro" id="IPR024395">
    <property type="entry name" value="CLASP_N_dom"/>
</dbReference>
<dbReference type="AlphaFoldDB" id="A0A9P1IKF8"/>
<feature type="compositionally biased region" description="Polar residues" evidence="1">
    <location>
        <begin position="365"/>
        <end position="382"/>
    </location>
</feature>
<protein>
    <recommendedName>
        <fullName evidence="2">TOG domain-containing protein</fullName>
    </recommendedName>
</protein>
<feature type="region of interest" description="Disordered" evidence="1">
    <location>
        <begin position="358"/>
        <end position="382"/>
    </location>
</feature>
<dbReference type="InterPro" id="IPR016024">
    <property type="entry name" value="ARM-type_fold"/>
</dbReference>
<sequence length="1111" mass="123317">MSRLQPRSSSNLGCTVNREDLRKSFLDVPKETIATPADLKRTFDTIIPILSKSTEDWTKRMKELKRIRSAIISALENMEQSQLLAQLVRLVDCLEMSVRDLRSQIVREAAVTCSFIVEKFGNDVHQIGEAVLAAAMSQVAVSTKIMATSGAALSAFVVEFIQTKQIFTTITSFSTSKDKNQRRQLQSLLEIILTHWNDKIKKPYLRQICEMIKAGVNDADSETRTAGRAAFAKLDEAHPEEAEQLFKTFDPSKQKMLRAGDAASSSTSLNSERSLPIRSKLSAGARPVPNISSKFLAQRSASAIDTKQISMRGPHTSTPGARPTTTMRNMNKVDTSPGGSKFTRPAFGMARTNSNLRAKAPIASQPGSRNASPPRRTSTTASEIQRVKSNLGNSSFVASLTQEQAANLQNAMNSVRDQLRQPSKNDDDDFLLPKRPIKTTPQKSALDISRVESVIRACASSSQNEKREGIKMLTTVVSDPTLTDIEIKNVGNTLNRLLGDVANNMVLESIAIFVQTHHSRLGDLLKETLKKLFTKKGSESMPNIRKQIAKTLEAILVSMDPNLQLKSISTLVFDPITLLPPKARVAALEYLSELLKNHMERGSLFNTKETKQMIMKMFSWMNDSKIGTTIIPHAENVLCAFFAVNSAEFSALFSDFNPDYRNWAYQILQSKGQQVGNGGIAEAEEEEACVRTTISNTAAQIEDFVSNRRTMLSPRASSSPVPKLASLGPLQSLDSTLNANTNGVDLVDNGLGLNESFDRLKLNSTHHLADDVNEQNTFVQAKINQMHNSSNQSEQHEGLTAIHTMLCEGSFTLWEQNFAKLLLAVFDVLSKSNSDLNKKLALRVLMKMCVCQAARLFDSTEMAICKVIDAAVDSTDGTMNVTADDCLKTLATHLPLAKIVNIAKLILSQQELEDSRASLVLKMVTRLFEGLEADELSPILDDIAPVVVLAYNSPSTPVRKASVYCLVSMMNKLGKPAMQKHLAQLPHTKLNLLQVYVNRAMSSKQVKMVKTNTKAGENPEATTTRKSKRKMNFKQAQEVYLKLKEEKEVERQKEREEKEKRNQAIEKHNKNKKKMNVALKKKNKKGQPNLNAQVEVLLERIQKRVGNDDKK</sequence>
<gene>
    <name evidence="3" type="ORF">CAMP_LOCUS9327</name>
</gene>
<dbReference type="GO" id="GO:0090307">
    <property type="term" value="P:mitotic spindle assembly"/>
    <property type="evidence" value="ECO:0007669"/>
    <property type="project" value="TreeGrafter"/>
</dbReference>
<keyword evidence="4" id="KW-1185">Reference proteome</keyword>
<dbReference type="Proteomes" id="UP001152747">
    <property type="component" value="Unassembled WGS sequence"/>
</dbReference>
<dbReference type="SUPFAM" id="SSF48371">
    <property type="entry name" value="ARM repeat"/>
    <property type="match status" value="2"/>
</dbReference>
<feature type="compositionally biased region" description="Polar residues" evidence="1">
    <location>
        <begin position="1007"/>
        <end position="1024"/>
    </location>
</feature>
<dbReference type="Gene3D" id="1.25.10.10">
    <property type="entry name" value="Leucine-rich Repeat Variant"/>
    <property type="match status" value="3"/>
</dbReference>
<feature type="region of interest" description="Disordered" evidence="1">
    <location>
        <begin position="419"/>
        <end position="444"/>
    </location>
</feature>
<dbReference type="PRINTS" id="PR01854">
    <property type="entry name" value="BR22PROTEIN"/>
</dbReference>
<dbReference type="Pfam" id="PF12348">
    <property type="entry name" value="CLASP_N"/>
    <property type="match status" value="1"/>
</dbReference>
<reference evidence="3" key="1">
    <citation type="submission" date="2022-11" db="EMBL/GenBank/DDBJ databases">
        <authorList>
            <person name="Kikuchi T."/>
        </authorList>
    </citation>
    <scope>NUCLEOTIDE SEQUENCE</scope>
    <source>
        <strain evidence="3">PS1010</strain>
    </source>
</reference>
<dbReference type="Pfam" id="PF08524">
    <property type="entry name" value="rRNA_processing"/>
    <property type="match status" value="1"/>
</dbReference>
<organism evidence="3 4">
    <name type="scientific">Caenorhabditis angaria</name>
    <dbReference type="NCBI Taxonomy" id="860376"/>
    <lineage>
        <taxon>Eukaryota</taxon>
        <taxon>Metazoa</taxon>
        <taxon>Ecdysozoa</taxon>
        <taxon>Nematoda</taxon>
        <taxon>Chromadorea</taxon>
        <taxon>Rhabditida</taxon>
        <taxon>Rhabditina</taxon>
        <taxon>Rhabditomorpha</taxon>
        <taxon>Rhabditoidea</taxon>
        <taxon>Rhabditidae</taxon>
        <taxon>Peloderinae</taxon>
        <taxon>Caenorhabditis</taxon>
    </lineage>
</organism>
<feature type="compositionally biased region" description="Basic residues" evidence="1">
    <location>
        <begin position="1069"/>
        <end position="1085"/>
    </location>
</feature>
<dbReference type="PANTHER" id="PTHR21567:SF9">
    <property type="entry name" value="CLIP-ASSOCIATING PROTEIN"/>
    <property type="match status" value="1"/>
</dbReference>
<feature type="compositionally biased region" description="Polar residues" evidence="1">
    <location>
        <begin position="302"/>
        <end position="338"/>
    </location>
</feature>
<dbReference type="GO" id="GO:0005881">
    <property type="term" value="C:cytoplasmic microtubule"/>
    <property type="evidence" value="ECO:0007669"/>
    <property type="project" value="TreeGrafter"/>
</dbReference>
<evidence type="ECO:0000256" key="1">
    <source>
        <dbReference type="SAM" id="MobiDB-lite"/>
    </source>
</evidence>
<evidence type="ECO:0000313" key="4">
    <source>
        <dbReference type="Proteomes" id="UP001152747"/>
    </source>
</evidence>
<accession>A0A9P1IKF8</accession>
<dbReference type="InterPro" id="IPR011989">
    <property type="entry name" value="ARM-like"/>
</dbReference>
<comment type="caution">
    <text evidence="3">The sequence shown here is derived from an EMBL/GenBank/DDBJ whole genome shotgun (WGS) entry which is preliminary data.</text>
</comment>
<dbReference type="GO" id="GO:0008017">
    <property type="term" value="F:microtubule binding"/>
    <property type="evidence" value="ECO:0007669"/>
    <property type="project" value="TreeGrafter"/>
</dbReference>
<dbReference type="InterPro" id="IPR013730">
    <property type="entry name" value="Fyv7/TAP26"/>
</dbReference>
<dbReference type="GO" id="GO:0000776">
    <property type="term" value="C:kinetochore"/>
    <property type="evidence" value="ECO:0007669"/>
    <property type="project" value="TreeGrafter"/>
</dbReference>
<evidence type="ECO:0000259" key="2">
    <source>
        <dbReference type="SMART" id="SM01349"/>
    </source>
</evidence>
<feature type="region of interest" description="Disordered" evidence="1">
    <location>
        <begin position="1007"/>
        <end position="1030"/>
    </location>
</feature>
<evidence type="ECO:0000313" key="3">
    <source>
        <dbReference type="EMBL" id="CAI5446690.1"/>
    </source>
</evidence>
<dbReference type="GO" id="GO:0045180">
    <property type="term" value="C:basal cortex"/>
    <property type="evidence" value="ECO:0007669"/>
    <property type="project" value="TreeGrafter"/>
</dbReference>
<feature type="region of interest" description="Disordered" evidence="1">
    <location>
        <begin position="249"/>
        <end position="287"/>
    </location>
</feature>
<dbReference type="GO" id="GO:0072686">
    <property type="term" value="C:mitotic spindle"/>
    <property type="evidence" value="ECO:0007669"/>
    <property type="project" value="TreeGrafter"/>
</dbReference>
<feature type="domain" description="TOG" evidence="2">
    <location>
        <begin position="767"/>
        <end position="1006"/>
    </location>
</feature>
<feature type="region of interest" description="Disordered" evidence="1">
    <location>
        <begin position="302"/>
        <end position="346"/>
    </location>
</feature>
<dbReference type="EMBL" id="CANHGI010000003">
    <property type="protein sequence ID" value="CAI5446690.1"/>
    <property type="molecule type" value="Genomic_DNA"/>
</dbReference>
<proteinExistence type="predicted"/>
<name>A0A9P1IKF8_9PELO</name>
<dbReference type="GO" id="GO:0005815">
    <property type="term" value="C:microtubule organizing center"/>
    <property type="evidence" value="ECO:0007669"/>
    <property type="project" value="TreeGrafter"/>
</dbReference>
<feature type="region of interest" description="Disordered" evidence="1">
    <location>
        <begin position="1047"/>
        <end position="1092"/>
    </location>
</feature>
<feature type="domain" description="TOG" evidence="2">
    <location>
        <begin position="38"/>
        <end position="269"/>
    </location>
</feature>
<dbReference type="OrthoDB" id="46159at2759"/>
<dbReference type="GO" id="GO:0040001">
    <property type="term" value="P:establishment of mitotic spindle localization"/>
    <property type="evidence" value="ECO:0007669"/>
    <property type="project" value="TreeGrafter"/>
</dbReference>
<dbReference type="GO" id="GO:0005876">
    <property type="term" value="C:spindle microtubule"/>
    <property type="evidence" value="ECO:0007669"/>
    <property type="project" value="TreeGrafter"/>
</dbReference>
<dbReference type="InterPro" id="IPR034085">
    <property type="entry name" value="TOG"/>
</dbReference>
<dbReference type="PANTHER" id="PTHR21567">
    <property type="entry name" value="CLASP"/>
    <property type="match status" value="1"/>
</dbReference>
<feature type="compositionally biased region" description="Basic and acidic residues" evidence="1">
    <location>
        <begin position="1047"/>
        <end position="1068"/>
    </location>
</feature>
<dbReference type="SMART" id="SM01349">
    <property type="entry name" value="TOG"/>
    <property type="match status" value="2"/>
</dbReference>
<feature type="compositionally biased region" description="Low complexity" evidence="1">
    <location>
        <begin position="264"/>
        <end position="274"/>
    </location>
</feature>